<keyword evidence="1" id="KW-0812">Transmembrane</keyword>
<feature type="transmembrane region" description="Helical" evidence="1">
    <location>
        <begin position="81"/>
        <end position="103"/>
    </location>
</feature>
<feature type="transmembrane region" description="Helical" evidence="1">
    <location>
        <begin position="29"/>
        <end position="49"/>
    </location>
</feature>
<dbReference type="AlphaFoldDB" id="A0A511RL44"/>
<evidence type="ECO:0000313" key="3">
    <source>
        <dbReference type="Proteomes" id="UP000321827"/>
    </source>
</evidence>
<evidence type="ECO:0000256" key="1">
    <source>
        <dbReference type="SAM" id="Phobius"/>
    </source>
</evidence>
<dbReference type="RefSeq" id="WP_147148016.1">
    <property type="nucleotide sequence ID" value="NZ_BJXN01000012.1"/>
</dbReference>
<protein>
    <submittedName>
        <fullName evidence="2">Uncharacterized protein</fullName>
    </submittedName>
</protein>
<reference evidence="2 3" key="1">
    <citation type="submission" date="2019-07" db="EMBL/GenBank/DDBJ databases">
        <title>Whole genome shotgun sequence of Oceanithermus desulfurans NBRC 100063.</title>
        <authorList>
            <person name="Hosoyama A."/>
            <person name="Uohara A."/>
            <person name="Ohji S."/>
            <person name="Ichikawa N."/>
        </authorList>
    </citation>
    <scope>NUCLEOTIDE SEQUENCE [LARGE SCALE GENOMIC DNA]</scope>
    <source>
        <strain evidence="2 3">NBRC 100063</strain>
    </source>
</reference>
<keyword evidence="1" id="KW-1133">Transmembrane helix</keyword>
<name>A0A511RL44_9DEIN</name>
<gene>
    <name evidence="2" type="ORF">ODE01S_17890</name>
</gene>
<dbReference type="Proteomes" id="UP000321827">
    <property type="component" value="Unassembled WGS sequence"/>
</dbReference>
<dbReference type="OrthoDB" id="1047115at2"/>
<feature type="transmembrane region" description="Helical" evidence="1">
    <location>
        <begin position="56"/>
        <end position="75"/>
    </location>
</feature>
<organism evidence="2 3">
    <name type="scientific">Oceanithermus desulfurans NBRC 100063</name>
    <dbReference type="NCBI Taxonomy" id="1227550"/>
    <lineage>
        <taxon>Bacteria</taxon>
        <taxon>Thermotogati</taxon>
        <taxon>Deinococcota</taxon>
        <taxon>Deinococci</taxon>
        <taxon>Thermales</taxon>
        <taxon>Thermaceae</taxon>
        <taxon>Oceanithermus</taxon>
    </lineage>
</organism>
<proteinExistence type="predicted"/>
<sequence length="104" mass="10697">MQGVAAALFIGAVAGLVDVAPMLARGSGARANVSAFVHWLVLGLVIPYLHWGLASWLTGALAALLLALPVIIIVTEEEPGAWLPIGVMSVFLGALVGWAGALWV</sequence>
<accession>A0A511RL44</accession>
<comment type="caution">
    <text evidence="2">The sequence shown here is derived from an EMBL/GenBank/DDBJ whole genome shotgun (WGS) entry which is preliminary data.</text>
</comment>
<evidence type="ECO:0000313" key="2">
    <source>
        <dbReference type="EMBL" id="GEM90355.1"/>
    </source>
</evidence>
<dbReference type="EMBL" id="BJXN01000012">
    <property type="protein sequence ID" value="GEM90355.1"/>
    <property type="molecule type" value="Genomic_DNA"/>
</dbReference>
<keyword evidence="1" id="KW-0472">Membrane</keyword>